<evidence type="ECO:0000313" key="3">
    <source>
        <dbReference type="Proteomes" id="UP001211907"/>
    </source>
</evidence>
<organism evidence="2 3">
    <name type="scientific">Physocladia obscura</name>
    <dbReference type="NCBI Taxonomy" id="109957"/>
    <lineage>
        <taxon>Eukaryota</taxon>
        <taxon>Fungi</taxon>
        <taxon>Fungi incertae sedis</taxon>
        <taxon>Chytridiomycota</taxon>
        <taxon>Chytridiomycota incertae sedis</taxon>
        <taxon>Chytridiomycetes</taxon>
        <taxon>Chytridiales</taxon>
        <taxon>Chytriomycetaceae</taxon>
        <taxon>Physocladia</taxon>
    </lineage>
</organism>
<accession>A0AAD5XAR7</accession>
<comment type="caution">
    <text evidence="2">The sequence shown here is derived from an EMBL/GenBank/DDBJ whole genome shotgun (WGS) entry which is preliminary data.</text>
</comment>
<evidence type="ECO:0000256" key="1">
    <source>
        <dbReference type="SAM" id="MobiDB-lite"/>
    </source>
</evidence>
<name>A0AAD5XAR7_9FUNG</name>
<gene>
    <name evidence="2" type="ORF">HK100_008062</name>
</gene>
<protein>
    <submittedName>
        <fullName evidence="2">Uncharacterized protein</fullName>
    </submittedName>
</protein>
<dbReference type="AlphaFoldDB" id="A0AAD5XAR7"/>
<dbReference type="Proteomes" id="UP001211907">
    <property type="component" value="Unassembled WGS sequence"/>
</dbReference>
<proteinExistence type="predicted"/>
<dbReference type="EMBL" id="JADGJH010003869">
    <property type="protein sequence ID" value="KAJ3088355.1"/>
    <property type="molecule type" value="Genomic_DNA"/>
</dbReference>
<feature type="region of interest" description="Disordered" evidence="1">
    <location>
        <begin position="1"/>
        <end position="64"/>
    </location>
</feature>
<feature type="non-terminal residue" evidence="2">
    <location>
        <position position="1"/>
    </location>
</feature>
<sequence>GPPPPPPPAASKKIASGGGDSKNDLMAALNDPNLRNRLKKRAPPVEKSFVAQPAAPQRSPEEEKMMMEAEKQELFIELLGFMEAPNGNVEELLQKMVTATKTVRSYIFLLIRRKWLDGVRVIDESLGKPEKPCIVWQNMEVTTYIELKDVHERELKEAFEDEESVNRGIVGRVRMYRYDEKHRKHITDEIALMKTRHFPKQTRKFDLPEPPGKEVSLEQRKKHDEWFQKKQEYMQSDFPQFELIFKKLLVADETVISTNAQLVQTLDEMKRMGEALNETFQGFSPAQLKNIIEQIPKRVRKIAKELEESTGILIKADKITPGFLQKMNLSADDPTGLKRQSAVAAAEAAVAAEASKVASAPTPAPTPPPPAADALVQSAPPKEAAKVDLPVSANAAVANGATPAAEVTPKTGMITMAGVPIDVLIPLLKNSYSVENKNVLVVVRDV</sequence>
<reference evidence="2" key="1">
    <citation type="submission" date="2020-05" db="EMBL/GenBank/DDBJ databases">
        <title>Phylogenomic resolution of chytrid fungi.</title>
        <authorList>
            <person name="Stajich J.E."/>
            <person name="Amses K."/>
            <person name="Simmons R."/>
            <person name="Seto K."/>
            <person name="Myers J."/>
            <person name="Bonds A."/>
            <person name="Quandt C.A."/>
            <person name="Barry K."/>
            <person name="Liu P."/>
            <person name="Grigoriev I."/>
            <person name="Longcore J.E."/>
            <person name="James T.Y."/>
        </authorList>
    </citation>
    <scope>NUCLEOTIDE SEQUENCE</scope>
    <source>
        <strain evidence="2">JEL0513</strain>
    </source>
</reference>
<evidence type="ECO:0000313" key="2">
    <source>
        <dbReference type="EMBL" id="KAJ3088355.1"/>
    </source>
</evidence>
<keyword evidence="3" id="KW-1185">Reference proteome</keyword>